<dbReference type="Proteomes" id="UP000075880">
    <property type="component" value="Unassembled WGS sequence"/>
</dbReference>
<evidence type="ECO:0000313" key="1">
    <source>
        <dbReference type="EnsemblMetazoa" id="ENSAATROPP010206"/>
    </source>
</evidence>
<accession>A0AAG5DG97</accession>
<dbReference type="EnsemblMetazoa" id="ENSAATROPT011293">
    <property type="protein sequence ID" value="ENSAATROPP010206"/>
    <property type="gene ID" value="ENSAATROPG009194"/>
</dbReference>
<keyword evidence="2" id="KW-1185">Reference proteome</keyword>
<evidence type="ECO:0000313" key="2">
    <source>
        <dbReference type="Proteomes" id="UP000075880"/>
    </source>
</evidence>
<sequence length="70" mass="8331">RLPRSTLTFVFLCHHYSRLKRKSILSGSTASKRDGFPLALEFFNKENQQDPLGLRHTNIYDKDIFNFWTR</sequence>
<reference evidence="1" key="1">
    <citation type="submission" date="2024-04" db="UniProtKB">
        <authorList>
            <consortium name="EnsemblMetazoa"/>
        </authorList>
    </citation>
    <scope>IDENTIFICATION</scope>
    <source>
        <strain evidence="1">EBRO</strain>
    </source>
</reference>
<protein>
    <submittedName>
        <fullName evidence="1">Uncharacterized protein</fullName>
    </submittedName>
</protein>
<name>A0AAG5DG97_ANOAO</name>
<proteinExistence type="predicted"/>
<dbReference type="AlphaFoldDB" id="A0AAG5DG97"/>
<organism evidence="1 2">
    <name type="scientific">Anopheles atroparvus</name>
    <name type="common">European mosquito</name>
    <dbReference type="NCBI Taxonomy" id="41427"/>
    <lineage>
        <taxon>Eukaryota</taxon>
        <taxon>Metazoa</taxon>
        <taxon>Ecdysozoa</taxon>
        <taxon>Arthropoda</taxon>
        <taxon>Hexapoda</taxon>
        <taxon>Insecta</taxon>
        <taxon>Pterygota</taxon>
        <taxon>Neoptera</taxon>
        <taxon>Endopterygota</taxon>
        <taxon>Diptera</taxon>
        <taxon>Nematocera</taxon>
        <taxon>Culicoidea</taxon>
        <taxon>Culicidae</taxon>
        <taxon>Anophelinae</taxon>
        <taxon>Anopheles</taxon>
    </lineage>
</organism>